<dbReference type="CDD" id="cd00118">
    <property type="entry name" value="LysM"/>
    <property type="match status" value="3"/>
</dbReference>
<dbReference type="PANTHER" id="PTHR33734:SF22">
    <property type="entry name" value="MEMBRANE-BOUND LYTIC MUREIN TRANSGLYCOSYLASE D"/>
    <property type="match status" value="1"/>
</dbReference>
<dbReference type="SUPFAM" id="SSF53955">
    <property type="entry name" value="Lysozyme-like"/>
    <property type="match status" value="1"/>
</dbReference>
<feature type="domain" description="LysM" evidence="2">
    <location>
        <begin position="392"/>
        <end position="436"/>
    </location>
</feature>
<dbReference type="PROSITE" id="PS51782">
    <property type="entry name" value="LYSM"/>
    <property type="match status" value="3"/>
</dbReference>
<comment type="caution">
    <text evidence="3">The sequence shown here is derived from an EMBL/GenBank/DDBJ whole genome shotgun (WGS) entry which is preliminary data.</text>
</comment>
<accession>A0A0F9LUL6</accession>
<dbReference type="AlphaFoldDB" id="A0A0F9LUL6"/>
<evidence type="ECO:0000259" key="2">
    <source>
        <dbReference type="PROSITE" id="PS51782"/>
    </source>
</evidence>
<evidence type="ECO:0000256" key="1">
    <source>
        <dbReference type="SAM" id="MobiDB-lite"/>
    </source>
</evidence>
<feature type="compositionally biased region" description="Basic and acidic residues" evidence="1">
    <location>
        <begin position="15"/>
        <end position="31"/>
    </location>
</feature>
<feature type="region of interest" description="Disordered" evidence="1">
    <location>
        <begin position="1"/>
        <end position="44"/>
    </location>
</feature>
<dbReference type="PANTHER" id="PTHR33734">
    <property type="entry name" value="LYSM DOMAIN-CONTAINING GPI-ANCHORED PROTEIN 2"/>
    <property type="match status" value="1"/>
</dbReference>
<reference evidence="3" key="1">
    <citation type="journal article" date="2015" name="Nature">
        <title>Complex archaea that bridge the gap between prokaryotes and eukaryotes.</title>
        <authorList>
            <person name="Spang A."/>
            <person name="Saw J.H."/>
            <person name="Jorgensen S.L."/>
            <person name="Zaremba-Niedzwiedzka K."/>
            <person name="Martijn J."/>
            <person name="Lind A.E."/>
            <person name="van Eijk R."/>
            <person name="Schleper C."/>
            <person name="Guy L."/>
            <person name="Ettema T.J."/>
        </authorList>
    </citation>
    <scope>NUCLEOTIDE SEQUENCE</scope>
</reference>
<feature type="domain" description="LysM" evidence="2">
    <location>
        <begin position="458"/>
        <end position="501"/>
    </location>
</feature>
<sequence length="562" mass="63920">MDRIQSNPSSFTNQDDSKEQDSKSKKGKNLDGSETLTQENASLQDEPLSILEDALYVYQDSQLSWEKGDFDTALATLDDAYSLILKLNLPPDSSLIQEKNDLRLLIAQRIQEIYASQLTAVGNNHQTIPLVENEHVESQIKRFQNAERKFFEQSYKRSGLFMQMILEELRKAGLPEELAWLPFIESGFKVRAYSRARALGPWQFISSTGYRYGLKRDRWIDERMDPVKSTKAALKYLSDLHSHFGDWTTALAAYNCGEYKVKKVIRNQRFNYLDNFWDLYLMLPRETASFVPRFIATLLIVNDPEKYGFNLPTPDTPLEFVSLPINSPIRLSSLSKAMGLKEDILSSLNSELRHGATPGYEYVLRVPLGFAEKAMIALNTLPTWIPPEATYRIHRVRRGESLSLIAQRYRTSISSIARLNRLRRVDLIKSGQRLKIPVRGRSYASSPPPKLVKEGEKLIYIVRRGDSLYKIASAFSTTVGKIKKDNSLESDALDVGQKIVIQSSIPQGATIYTVRRGDSPSRIANKYGMNLSILLSLNSLNYRSKIYPGQELWVVPKKQGSN</sequence>
<gene>
    <name evidence="3" type="ORF">LCGC14_1154050</name>
</gene>
<protein>
    <recommendedName>
        <fullName evidence="2">LysM domain-containing protein</fullName>
    </recommendedName>
</protein>
<dbReference type="Gene3D" id="3.10.350.10">
    <property type="entry name" value="LysM domain"/>
    <property type="match status" value="3"/>
</dbReference>
<dbReference type="EMBL" id="LAZR01005574">
    <property type="protein sequence ID" value="KKM98814.1"/>
    <property type="molecule type" value="Genomic_DNA"/>
</dbReference>
<dbReference type="GO" id="GO:0008932">
    <property type="term" value="F:lytic endotransglycosylase activity"/>
    <property type="evidence" value="ECO:0007669"/>
    <property type="project" value="TreeGrafter"/>
</dbReference>
<feature type="compositionally biased region" description="Polar residues" evidence="1">
    <location>
        <begin position="32"/>
        <end position="43"/>
    </location>
</feature>
<dbReference type="InterPro" id="IPR008258">
    <property type="entry name" value="Transglycosylase_SLT_dom_1"/>
</dbReference>
<dbReference type="CDD" id="cd16894">
    <property type="entry name" value="MltD-like"/>
    <property type="match status" value="1"/>
</dbReference>
<feature type="domain" description="LysM" evidence="2">
    <location>
        <begin position="510"/>
        <end position="554"/>
    </location>
</feature>
<dbReference type="InterPro" id="IPR018392">
    <property type="entry name" value="LysM"/>
</dbReference>
<dbReference type="SUPFAM" id="SSF54106">
    <property type="entry name" value="LysM domain"/>
    <property type="match status" value="3"/>
</dbReference>
<dbReference type="InterPro" id="IPR023346">
    <property type="entry name" value="Lysozyme-like_dom_sf"/>
</dbReference>
<dbReference type="Pfam" id="PF01464">
    <property type="entry name" value="SLT"/>
    <property type="match status" value="1"/>
</dbReference>
<dbReference type="SMART" id="SM00257">
    <property type="entry name" value="LysM"/>
    <property type="match status" value="3"/>
</dbReference>
<dbReference type="InterPro" id="IPR036779">
    <property type="entry name" value="LysM_dom_sf"/>
</dbReference>
<evidence type="ECO:0000313" key="3">
    <source>
        <dbReference type="EMBL" id="KKM98814.1"/>
    </source>
</evidence>
<name>A0A0F9LUL6_9ZZZZ</name>
<organism evidence="3">
    <name type="scientific">marine sediment metagenome</name>
    <dbReference type="NCBI Taxonomy" id="412755"/>
    <lineage>
        <taxon>unclassified sequences</taxon>
        <taxon>metagenomes</taxon>
        <taxon>ecological metagenomes</taxon>
    </lineage>
</organism>
<feature type="compositionally biased region" description="Polar residues" evidence="1">
    <location>
        <begin position="1"/>
        <end position="14"/>
    </location>
</feature>
<dbReference type="Pfam" id="PF01476">
    <property type="entry name" value="LysM"/>
    <property type="match status" value="3"/>
</dbReference>
<proteinExistence type="predicted"/>
<dbReference type="Gene3D" id="1.10.530.10">
    <property type="match status" value="1"/>
</dbReference>